<dbReference type="AlphaFoldDB" id="A0A0H5Q376"/>
<dbReference type="SUPFAM" id="SSF56349">
    <property type="entry name" value="DNA breaking-rejoining enzymes"/>
    <property type="match status" value="1"/>
</dbReference>
<evidence type="ECO:0000256" key="1">
    <source>
        <dbReference type="ARBA" id="ARBA00023125"/>
    </source>
</evidence>
<dbReference type="InterPro" id="IPR013762">
    <property type="entry name" value="Integrase-like_cat_sf"/>
</dbReference>
<accession>A0A0H5Q376</accession>
<reference evidence="4" key="1">
    <citation type="submission" date="2015-06" db="EMBL/GenBank/DDBJ databases">
        <authorList>
            <person name="Joergensen T."/>
        </authorList>
    </citation>
    <scope>NUCLEOTIDE SEQUENCE</scope>
    <source>
        <plasmid evidence="4">pRGFK1060</plasmid>
    </source>
</reference>
<dbReference type="InterPro" id="IPR002104">
    <property type="entry name" value="Integrase_catalytic"/>
</dbReference>
<dbReference type="GO" id="GO:0003677">
    <property type="term" value="F:DNA binding"/>
    <property type="evidence" value="ECO:0007669"/>
    <property type="project" value="UniProtKB-KW"/>
</dbReference>
<name>A0A0H5Q376_9ZZZZ</name>
<dbReference type="PANTHER" id="PTHR30349:SF41">
    <property type="entry name" value="INTEGRASE_RECOMBINASE PROTEIN MJ0367-RELATED"/>
    <property type="match status" value="1"/>
</dbReference>
<evidence type="ECO:0000313" key="4">
    <source>
        <dbReference type="EMBL" id="CRY96333.1"/>
    </source>
</evidence>
<geneLocation type="plasmid" evidence="4">
    <name>pRGFK1060</name>
</geneLocation>
<dbReference type="InterPro" id="IPR050090">
    <property type="entry name" value="Tyrosine_recombinase_XerCD"/>
</dbReference>
<dbReference type="PANTHER" id="PTHR30349">
    <property type="entry name" value="PHAGE INTEGRASE-RELATED"/>
    <property type="match status" value="1"/>
</dbReference>
<protein>
    <recommendedName>
        <fullName evidence="3">Tyr recombinase domain-containing protein</fullName>
    </recommendedName>
</protein>
<evidence type="ECO:0000256" key="2">
    <source>
        <dbReference type="ARBA" id="ARBA00023172"/>
    </source>
</evidence>
<keyword evidence="4" id="KW-0614">Plasmid</keyword>
<keyword evidence="1" id="KW-0238">DNA-binding</keyword>
<dbReference type="GO" id="GO:0015074">
    <property type="term" value="P:DNA integration"/>
    <property type="evidence" value="ECO:0007669"/>
    <property type="project" value="InterPro"/>
</dbReference>
<organism evidence="4">
    <name type="scientific">uncultured prokaryote</name>
    <dbReference type="NCBI Taxonomy" id="198431"/>
    <lineage>
        <taxon>unclassified sequences</taxon>
        <taxon>environmental samples</taxon>
    </lineage>
</organism>
<dbReference type="GO" id="GO:0006310">
    <property type="term" value="P:DNA recombination"/>
    <property type="evidence" value="ECO:0007669"/>
    <property type="project" value="UniProtKB-KW"/>
</dbReference>
<dbReference type="Gene3D" id="1.10.443.10">
    <property type="entry name" value="Intergrase catalytic core"/>
    <property type="match status" value="1"/>
</dbReference>
<dbReference type="PROSITE" id="PS51898">
    <property type="entry name" value="TYR_RECOMBINASE"/>
    <property type="match status" value="1"/>
</dbReference>
<proteinExistence type="predicted"/>
<dbReference type="InterPro" id="IPR011010">
    <property type="entry name" value="DNA_brk_join_enz"/>
</dbReference>
<sequence length="171" mass="19700">MTTDYLLHREMEHVFAALMPGNRLVCRVCVSTGLRVGDVVQLRTEQLARQFWITEQKTGKRRRVNLTYELLHELQAQAGEVWVFPSPGHPDRHRTRQAVWYDVKRASKAFRLPQNVGVHSLRKVYAVRLLEACKGNVGRVQRALNHSDAATTMIYAMAYEVYRTKYGSKTA</sequence>
<reference evidence="4" key="2">
    <citation type="submission" date="2015-07" db="EMBL/GenBank/DDBJ databases">
        <title>Plasmids, circular viruses and viroids from rat gut.</title>
        <authorList>
            <person name="Jorgensen T.J."/>
            <person name="Hansen M.A."/>
            <person name="Xu Z."/>
            <person name="Tabak M.A."/>
            <person name="Sorensen S.J."/>
            <person name="Hansen L.H."/>
        </authorList>
    </citation>
    <scope>NUCLEOTIDE SEQUENCE</scope>
    <source>
        <plasmid evidence="4">pRGFK1060</plasmid>
    </source>
</reference>
<dbReference type="EMBL" id="LN853641">
    <property type="protein sequence ID" value="CRY96333.1"/>
    <property type="molecule type" value="Genomic_DNA"/>
</dbReference>
<feature type="domain" description="Tyr recombinase" evidence="3">
    <location>
        <begin position="1"/>
        <end position="171"/>
    </location>
</feature>
<keyword evidence="2" id="KW-0233">DNA recombination</keyword>
<evidence type="ECO:0000259" key="3">
    <source>
        <dbReference type="PROSITE" id="PS51898"/>
    </source>
</evidence>
<dbReference type="Pfam" id="PF00589">
    <property type="entry name" value="Phage_integrase"/>
    <property type="match status" value="1"/>
</dbReference>